<dbReference type="Proteomes" id="UP000504607">
    <property type="component" value="Chromosome 6"/>
</dbReference>
<comment type="subcellular location">
    <subcellularLocation>
        <location evidence="2">Membrane</location>
        <topology evidence="2">Multi-pass membrane protein</topology>
    </subcellularLocation>
</comment>
<evidence type="ECO:0000256" key="11">
    <source>
        <dbReference type="SAM" id="Phobius"/>
    </source>
</evidence>
<evidence type="ECO:0000256" key="2">
    <source>
        <dbReference type="ARBA" id="ARBA00004141"/>
    </source>
</evidence>
<dbReference type="GO" id="GO:0020037">
    <property type="term" value="F:heme binding"/>
    <property type="evidence" value="ECO:0007669"/>
    <property type="project" value="TreeGrafter"/>
</dbReference>
<evidence type="ECO:0000256" key="10">
    <source>
        <dbReference type="ARBA" id="ARBA00023136"/>
    </source>
</evidence>
<dbReference type="Pfam" id="PF03188">
    <property type="entry name" value="Cytochrom_B561"/>
    <property type="match status" value="1"/>
</dbReference>
<dbReference type="PANTHER" id="PTHR15422">
    <property type="entry name" value="OS05G0565100 PROTEIN"/>
    <property type="match status" value="1"/>
</dbReference>
<dbReference type="GO" id="GO:0140575">
    <property type="term" value="F:transmembrane monodehydroascorbate reductase activity"/>
    <property type="evidence" value="ECO:0007669"/>
    <property type="project" value="InterPro"/>
</dbReference>
<evidence type="ECO:0000256" key="8">
    <source>
        <dbReference type="ARBA" id="ARBA00022989"/>
    </source>
</evidence>
<accession>A0A6I9RDV0</accession>
<comment type="cofactor">
    <cofactor evidence="1">
        <name>heme b</name>
        <dbReference type="ChEBI" id="CHEBI:60344"/>
    </cofactor>
</comment>
<keyword evidence="3" id="KW-0813">Transport</keyword>
<feature type="transmembrane region" description="Helical" evidence="11">
    <location>
        <begin position="193"/>
        <end position="213"/>
    </location>
</feature>
<evidence type="ECO:0000256" key="7">
    <source>
        <dbReference type="ARBA" id="ARBA00022982"/>
    </source>
</evidence>
<keyword evidence="9" id="KW-0408">Iron</keyword>
<evidence type="ECO:0000256" key="9">
    <source>
        <dbReference type="ARBA" id="ARBA00023004"/>
    </source>
</evidence>
<dbReference type="PROSITE" id="PS50939">
    <property type="entry name" value="CYTOCHROME_B561"/>
    <property type="match status" value="1"/>
</dbReference>
<sequence length="252" mass="28716">MLTLERGVIRGLASFLILVFLATLVTSFPDSHKPSQSHKTRKQNQLKLTPELSFQITLHAFLLWASIGFLMPVGIFIIRMSNRVECGKKLKVLFYSHVIVQMIAVLLATAGAVLAIMNFENSFNNTHQRTGLALHGLIWIQPLIGFLRPHRGVKVRSIWYFVHWLLGIGIPILGIINIYIGLHTYHERTSKSVKLWTVLFTAEIVIIAFIYLFQDRWDYMMKQGVILGDEQIRSTDHVPSPSTRLKELVSIA</sequence>
<organism evidence="14 15">
    <name type="scientific">Elaeis guineensis var. tenera</name>
    <name type="common">Oil palm</name>
    <dbReference type="NCBI Taxonomy" id="51953"/>
    <lineage>
        <taxon>Eukaryota</taxon>
        <taxon>Viridiplantae</taxon>
        <taxon>Streptophyta</taxon>
        <taxon>Embryophyta</taxon>
        <taxon>Tracheophyta</taxon>
        <taxon>Spermatophyta</taxon>
        <taxon>Magnoliopsida</taxon>
        <taxon>Liliopsida</taxon>
        <taxon>Arecaceae</taxon>
        <taxon>Arecoideae</taxon>
        <taxon>Cocoseae</taxon>
        <taxon>Elaeidinae</taxon>
        <taxon>Elaeis</taxon>
    </lineage>
</organism>
<dbReference type="RefSeq" id="XP_010924376.1">
    <property type="nucleotide sequence ID" value="XM_010926074.3"/>
</dbReference>
<dbReference type="KEGG" id="egu:105047241"/>
<name>A0A6I9RDV0_ELAGV</name>
<keyword evidence="7" id="KW-0249">Electron transport</keyword>
<feature type="transmembrane region" description="Helical" evidence="11">
    <location>
        <begin position="159"/>
        <end position="181"/>
    </location>
</feature>
<dbReference type="GO" id="GO:0016020">
    <property type="term" value="C:membrane"/>
    <property type="evidence" value="ECO:0007669"/>
    <property type="project" value="UniProtKB-SubCell"/>
</dbReference>
<dbReference type="InterPro" id="IPR045150">
    <property type="entry name" value="CYB561D1/2"/>
</dbReference>
<keyword evidence="14" id="KW-1185">Reference proteome</keyword>
<protein>
    <submittedName>
        <fullName evidence="15">Cytochrome b561 domain-containing protein At2g30890</fullName>
    </submittedName>
</protein>
<feature type="transmembrane region" description="Helical" evidence="11">
    <location>
        <begin position="56"/>
        <end position="80"/>
    </location>
</feature>
<gene>
    <name evidence="15" type="primary">LOC105047241</name>
</gene>
<keyword evidence="8 11" id="KW-1133">Transmembrane helix</keyword>
<feature type="transmembrane region" description="Helical" evidence="11">
    <location>
        <begin position="129"/>
        <end position="147"/>
    </location>
</feature>
<keyword evidence="6" id="KW-0479">Metal-binding</keyword>
<feature type="transmembrane region" description="Helical" evidence="11">
    <location>
        <begin position="92"/>
        <end position="117"/>
    </location>
</feature>
<evidence type="ECO:0000313" key="15">
    <source>
        <dbReference type="RefSeq" id="XP_010924376.1"/>
    </source>
</evidence>
<evidence type="ECO:0000256" key="5">
    <source>
        <dbReference type="ARBA" id="ARBA00022692"/>
    </source>
</evidence>
<reference evidence="15" key="1">
    <citation type="submission" date="2025-08" db="UniProtKB">
        <authorList>
            <consortium name="RefSeq"/>
        </authorList>
    </citation>
    <scope>IDENTIFICATION</scope>
</reference>
<keyword evidence="12" id="KW-0732">Signal</keyword>
<dbReference type="GeneID" id="105047241"/>
<dbReference type="SMART" id="SM00665">
    <property type="entry name" value="B561"/>
    <property type="match status" value="1"/>
</dbReference>
<dbReference type="Gene3D" id="1.20.120.1770">
    <property type="match status" value="1"/>
</dbReference>
<dbReference type="InterPro" id="IPR006593">
    <property type="entry name" value="Cyt_b561/ferric_Rdtase_TM"/>
</dbReference>
<keyword evidence="4" id="KW-0349">Heme</keyword>
<evidence type="ECO:0000256" key="1">
    <source>
        <dbReference type="ARBA" id="ARBA00001970"/>
    </source>
</evidence>
<evidence type="ECO:0000256" key="4">
    <source>
        <dbReference type="ARBA" id="ARBA00022617"/>
    </source>
</evidence>
<dbReference type="GO" id="GO:0046872">
    <property type="term" value="F:metal ion binding"/>
    <property type="evidence" value="ECO:0007669"/>
    <property type="project" value="UniProtKB-KW"/>
</dbReference>
<evidence type="ECO:0000256" key="3">
    <source>
        <dbReference type="ARBA" id="ARBA00022448"/>
    </source>
</evidence>
<evidence type="ECO:0000256" key="6">
    <source>
        <dbReference type="ARBA" id="ARBA00022723"/>
    </source>
</evidence>
<dbReference type="PANTHER" id="PTHR15422:SF24">
    <property type="entry name" value="DOMON RELATED DOMAIN-CONTAINING PROTEIN"/>
    <property type="match status" value="1"/>
</dbReference>
<evidence type="ECO:0000259" key="13">
    <source>
        <dbReference type="PROSITE" id="PS50939"/>
    </source>
</evidence>
<feature type="signal peptide" evidence="12">
    <location>
        <begin position="1"/>
        <end position="27"/>
    </location>
</feature>
<dbReference type="FunCoup" id="A0A6I9RDV0">
    <property type="interactions" value="140"/>
</dbReference>
<dbReference type="InParanoid" id="A0A6I9RDV0"/>
<feature type="domain" description="Cytochrome b561" evidence="13">
    <location>
        <begin position="9"/>
        <end position="221"/>
    </location>
</feature>
<evidence type="ECO:0000256" key="12">
    <source>
        <dbReference type="SAM" id="SignalP"/>
    </source>
</evidence>
<dbReference type="CDD" id="cd08760">
    <property type="entry name" value="Cyt_b561_FRRS1_like"/>
    <property type="match status" value="1"/>
</dbReference>
<keyword evidence="5 11" id="KW-0812">Transmembrane</keyword>
<dbReference type="OrthoDB" id="19261at2759"/>
<dbReference type="AlphaFoldDB" id="A0A6I9RDV0"/>
<feature type="chain" id="PRO_5027080453" evidence="12">
    <location>
        <begin position="28"/>
        <end position="252"/>
    </location>
</feature>
<proteinExistence type="predicted"/>
<evidence type="ECO:0000313" key="14">
    <source>
        <dbReference type="Proteomes" id="UP000504607"/>
    </source>
</evidence>
<keyword evidence="10 11" id="KW-0472">Membrane</keyword>